<organism evidence="2 3">
    <name type="scientific">Spirobacillus cienkowskii</name>
    <dbReference type="NCBI Taxonomy" id="495820"/>
    <lineage>
        <taxon>Bacteria</taxon>
        <taxon>Pseudomonadati</taxon>
        <taxon>Bdellovibrionota</taxon>
        <taxon>Oligoflexia</taxon>
        <taxon>Silvanigrellales</taxon>
        <taxon>Spirobacillus</taxon>
    </lineage>
</organism>
<accession>A0A369KPB8</accession>
<dbReference type="SUPFAM" id="SSF53822">
    <property type="entry name" value="Periplasmic binding protein-like I"/>
    <property type="match status" value="1"/>
</dbReference>
<evidence type="ECO:0008006" key="4">
    <source>
        <dbReference type="Google" id="ProtNLM"/>
    </source>
</evidence>
<name>A0A369KPB8_9BACT</name>
<keyword evidence="1" id="KW-0472">Membrane</keyword>
<keyword evidence="1" id="KW-1133">Transmembrane helix</keyword>
<sequence length="318" mass="34819">MNKKTLGIMLLLICSLLAIIILKRQKKDTNKQITIGILQYASFPALDDAKKGFLLQIKKDFGENVTIIEHNAQGSITQAQAIAASFKANKNISAFYAIASASVQALKAEINDRPIIFAAITDPNKLHLRENGTNITGTTDMANIEKQINLIHKLLPNIKKIAILYNPGELNSIILVEKMKSELIKYDISFQDNGVNSISDVAAAAMHAAQNAEAILIPTDNTISAAFPIVKQIANKANKPIITTWTGEVETPLLQFGVDYIQSGIEAANLTKKILNDKLNPAETEIMTPNSKVLISSVEAKKFNIIIPQELKEHVINN</sequence>
<dbReference type="EMBL" id="QOVW01000061">
    <property type="protein sequence ID" value="RDB36431.1"/>
    <property type="molecule type" value="Genomic_DNA"/>
</dbReference>
<dbReference type="PANTHER" id="PTHR35271">
    <property type="entry name" value="ABC TRANSPORTER, SUBSTRATE-BINDING LIPOPROTEIN-RELATED"/>
    <property type="match status" value="1"/>
</dbReference>
<comment type="caution">
    <text evidence="2">The sequence shown here is derived from an EMBL/GenBank/DDBJ whole genome shotgun (WGS) entry which is preliminary data.</text>
</comment>
<dbReference type="InterPro" id="IPR007487">
    <property type="entry name" value="ABC_transpt-TYRBP-like"/>
</dbReference>
<dbReference type="CDD" id="cd06325">
    <property type="entry name" value="PBP1_ABC_unchar_transporter"/>
    <property type="match status" value="1"/>
</dbReference>
<evidence type="ECO:0000313" key="3">
    <source>
        <dbReference type="Proteomes" id="UP000253934"/>
    </source>
</evidence>
<evidence type="ECO:0000313" key="2">
    <source>
        <dbReference type="EMBL" id="RDB36431.1"/>
    </source>
</evidence>
<proteinExistence type="predicted"/>
<keyword evidence="3" id="KW-1185">Reference proteome</keyword>
<dbReference type="InterPro" id="IPR028082">
    <property type="entry name" value="Peripla_BP_I"/>
</dbReference>
<dbReference type="AlphaFoldDB" id="A0A369KPB8"/>
<dbReference type="Pfam" id="PF04392">
    <property type="entry name" value="ABC_sub_bind"/>
    <property type="match status" value="1"/>
</dbReference>
<reference evidence="2" key="1">
    <citation type="submission" date="2018-04" db="EMBL/GenBank/DDBJ databases">
        <title>Draft genome sequence of the Candidatus Spirobacillus cienkowskii, a pathogen of freshwater Daphnia species, reconstructed from hemolymph metagenomic reads.</title>
        <authorList>
            <person name="Bresciani L."/>
            <person name="Lemos L.N."/>
            <person name="Wale N."/>
            <person name="Lin J.Y."/>
            <person name="Fernandes G.R."/>
            <person name="Duffy M.A."/>
            <person name="Rodrigues J.M."/>
        </authorList>
    </citation>
    <scope>NUCLEOTIDE SEQUENCE [LARGE SCALE GENOMIC DNA]</scope>
    <source>
        <strain evidence="2">Binning01</strain>
    </source>
</reference>
<dbReference type="Proteomes" id="UP000253934">
    <property type="component" value="Unassembled WGS sequence"/>
</dbReference>
<feature type="transmembrane region" description="Helical" evidence="1">
    <location>
        <begin position="6"/>
        <end position="22"/>
    </location>
</feature>
<protein>
    <recommendedName>
        <fullName evidence="4">ABC transporter substrate-binding protein</fullName>
    </recommendedName>
</protein>
<evidence type="ECO:0000256" key="1">
    <source>
        <dbReference type="SAM" id="Phobius"/>
    </source>
</evidence>
<dbReference type="Gene3D" id="3.40.50.2300">
    <property type="match status" value="2"/>
</dbReference>
<dbReference type="PANTHER" id="PTHR35271:SF1">
    <property type="entry name" value="ABC TRANSPORTER, SUBSTRATE-BINDING LIPOPROTEIN"/>
    <property type="match status" value="1"/>
</dbReference>
<gene>
    <name evidence="2" type="ORF">DCC88_05370</name>
</gene>
<keyword evidence="1" id="KW-0812">Transmembrane</keyword>